<dbReference type="Gene3D" id="1.10.510.10">
    <property type="entry name" value="Transferase(Phosphotransferase) domain 1"/>
    <property type="match status" value="1"/>
</dbReference>
<keyword evidence="5" id="KW-0418">Kinase</keyword>
<evidence type="ECO:0000256" key="1">
    <source>
        <dbReference type="ARBA" id="ARBA00012513"/>
    </source>
</evidence>
<keyword evidence="11" id="KW-1185">Reference proteome</keyword>
<dbReference type="InterPro" id="IPR017441">
    <property type="entry name" value="Protein_kinase_ATP_BS"/>
</dbReference>
<evidence type="ECO:0000256" key="7">
    <source>
        <dbReference type="PROSITE-ProRule" id="PRU10141"/>
    </source>
</evidence>
<organism evidence="10 11">
    <name type="scientific">Catenulispora subtropica</name>
    <dbReference type="NCBI Taxonomy" id="450798"/>
    <lineage>
        <taxon>Bacteria</taxon>
        <taxon>Bacillati</taxon>
        <taxon>Actinomycetota</taxon>
        <taxon>Actinomycetes</taxon>
        <taxon>Catenulisporales</taxon>
        <taxon>Catenulisporaceae</taxon>
        <taxon>Catenulispora</taxon>
    </lineage>
</organism>
<keyword evidence="2" id="KW-0723">Serine/threonine-protein kinase</keyword>
<protein>
    <recommendedName>
        <fullName evidence="1">non-specific serine/threonine protein kinase</fullName>
        <ecNumber evidence="1">2.7.11.1</ecNumber>
    </recommendedName>
</protein>
<dbReference type="CDD" id="cd14014">
    <property type="entry name" value="STKc_PknB_like"/>
    <property type="match status" value="1"/>
</dbReference>
<accession>A0ABN2RB55</accession>
<dbReference type="SUPFAM" id="SSF56112">
    <property type="entry name" value="Protein kinase-like (PK-like)"/>
    <property type="match status" value="1"/>
</dbReference>
<keyword evidence="6 7" id="KW-0067">ATP-binding</keyword>
<reference evidence="10 11" key="1">
    <citation type="journal article" date="2019" name="Int. J. Syst. Evol. Microbiol.">
        <title>The Global Catalogue of Microorganisms (GCM) 10K type strain sequencing project: providing services to taxonomists for standard genome sequencing and annotation.</title>
        <authorList>
            <consortium name="The Broad Institute Genomics Platform"/>
            <consortium name="The Broad Institute Genome Sequencing Center for Infectious Disease"/>
            <person name="Wu L."/>
            <person name="Ma J."/>
        </authorList>
    </citation>
    <scope>NUCLEOTIDE SEQUENCE [LARGE SCALE GENOMIC DNA]</scope>
    <source>
        <strain evidence="10 11">JCM 16013</strain>
    </source>
</reference>
<evidence type="ECO:0000259" key="9">
    <source>
        <dbReference type="PROSITE" id="PS50011"/>
    </source>
</evidence>
<dbReference type="InterPro" id="IPR011009">
    <property type="entry name" value="Kinase-like_dom_sf"/>
</dbReference>
<comment type="caution">
    <text evidence="10">The sequence shown here is derived from an EMBL/GenBank/DDBJ whole genome shotgun (WGS) entry which is preliminary data.</text>
</comment>
<dbReference type="PROSITE" id="PS00107">
    <property type="entry name" value="PROTEIN_KINASE_ATP"/>
    <property type="match status" value="1"/>
</dbReference>
<keyword evidence="3" id="KW-0808">Transferase</keyword>
<evidence type="ECO:0000256" key="3">
    <source>
        <dbReference type="ARBA" id="ARBA00022679"/>
    </source>
</evidence>
<evidence type="ECO:0000256" key="8">
    <source>
        <dbReference type="SAM" id="MobiDB-lite"/>
    </source>
</evidence>
<dbReference type="Pfam" id="PF00069">
    <property type="entry name" value="Pkinase"/>
    <property type="match status" value="1"/>
</dbReference>
<keyword evidence="4 7" id="KW-0547">Nucleotide-binding</keyword>
<evidence type="ECO:0000256" key="4">
    <source>
        <dbReference type="ARBA" id="ARBA00022741"/>
    </source>
</evidence>
<gene>
    <name evidence="10" type="ORF">GCM10009838_25050</name>
</gene>
<dbReference type="RefSeq" id="WP_344657133.1">
    <property type="nucleotide sequence ID" value="NZ_BAAAQM010000011.1"/>
</dbReference>
<evidence type="ECO:0000313" key="10">
    <source>
        <dbReference type="EMBL" id="GAA1966306.1"/>
    </source>
</evidence>
<dbReference type="PANTHER" id="PTHR43289">
    <property type="entry name" value="MITOGEN-ACTIVATED PROTEIN KINASE KINASE KINASE 20-RELATED"/>
    <property type="match status" value="1"/>
</dbReference>
<feature type="domain" description="Protein kinase" evidence="9">
    <location>
        <begin position="11"/>
        <end position="287"/>
    </location>
</feature>
<evidence type="ECO:0000256" key="2">
    <source>
        <dbReference type="ARBA" id="ARBA00022527"/>
    </source>
</evidence>
<proteinExistence type="predicted"/>
<name>A0ABN2RB55_9ACTN</name>
<feature type="compositionally biased region" description="Pro residues" evidence="8">
    <location>
        <begin position="287"/>
        <end position="300"/>
    </location>
</feature>
<evidence type="ECO:0000256" key="6">
    <source>
        <dbReference type="ARBA" id="ARBA00022840"/>
    </source>
</evidence>
<dbReference type="PANTHER" id="PTHR43289:SF6">
    <property type="entry name" value="SERINE_THREONINE-PROTEIN KINASE NEKL-3"/>
    <property type="match status" value="1"/>
</dbReference>
<dbReference type="Gene3D" id="3.30.200.20">
    <property type="entry name" value="Phosphorylase Kinase, domain 1"/>
    <property type="match status" value="1"/>
</dbReference>
<dbReference type="Proteomes" id="UP001499854">
    <property type="component" value="Unassembled WGS sequence"/>
</dbReference>
<dbReference type="SMART" id="SM00220">
    <property type="entry name" value="S_TKc"/>
    <property type="match status" value="1"/>
</dbReference>
<dbReference type="InterPro" id="IPR000719">
    <property type="entry name" value="Prot_kinase_dom"/>
</dbReference>
<evidence type="ECO:0000256" key="5">
    <source>
        <dbReference type="ARBA" id="ARBA00022777"/>
    </source>
</evidence>
<dbReference type="PROSITE" id="PS50011">
    <property type="entry name" value="PROTEIN_KINASE_DOM"/>
    <property type="match status" value="1"/>
</dbReference>
<dbReference type="EMBL" id="BAAAQM010000011">
    <property type="protein sequence ID" value="GAA1966306.1"/>
    <property type="molecule type" value="Genomic_DNA"/>
</dbReference>
<dbReference type="EC" id="2.7.11.1" evidence="1"/>
<sequence>MKTGDLLNERYELLESLGKGGMAEVWKAHDRQTGNTVAVKGLRPEDFLRAFEGNSEVYAQQYKLMRERFGREASVLRALAHPNIVTYLDTGMFGDEPYIVMEYIEGLSLREFLERHVLAVSAVAAIITQIAWALGRMSLIEPPIVHRDLKPDNIRINTRGAAQLIDFGIALPVSPETARYTEQGTTLGSRGYLSPEQHDGLDLTPKSDIYALGCISYLLLTGEPPFPIEQASQLKRRHCEEIPPPPSTAAQYNVPEAIDDLVMRMLAKEPAERPTASEVIEVVAPLLPQPGNPAPNPSLKPDPTAMFRATPDAPSDAGAPPPPRAARGSRWLNRRQVTDQLALAKAERDRGQPGPGGQALINDLLPRARAEWGPLDRLVRDMELAAEDYRRAFGDGTHG</sequence>
<feature type="binding site" evidence="7">
    <location>
        <position position="40"/>
    </location>
    <ligand>
        <name>ATP</name>
        <dbReference type="ChEBI" id="CHEBI:30616"/>
    </ligand>
</feature>
<feature type="region of interest" description="Disordered" evidence="8">
    <location>
        <begin position="287"/>
        <end position="335"/>
    </location>
</feature>
<evidence type="ECO:0000313" key="11">
    <source>
        <dbReference type="Proteomes" id="UP001499854"/>
    </source>
</evidence>